<feature type="binding site" evidence="8">
    <location>
        <position position="99"/>
    </location>
    <ligand>
        <name>Mg(2+)</name>
        <dbReference type="ChEBI" id="CHEBI:18420"/>
    </ligand>
</feature>
<dbReference type="Proteomes" id="UP000264702">
    <property type="component" value="Unassembled WGS sequence"/>
</dbReference>
<dbReference type="InterPro" id="IPR022907">
    <property type="entry name" value="VapC_family"/>
</dbReference>
<dbReference type="PANTHER" id="PTHR33653">
    <property type="entry name" value="RIBONUCLEASE VAPC2"/>
    <property type="match status" value="1"/>
</dbReference>
<dbReference type="EMBL" id="QVQT01000004">
    <property type="protein sequence ID" value="RFU16193.1"/>
    <property type="molecule type" value="Genomic_DNA"/>
</dbReference>
<keyword evidence="2 8" id="KW-1277">Toxin-antitoxin system</keyword>
<dbReference type="OrthoDB" id="120859at2"/>
<evidence type="ECO:0000256" key="6">
    <source>
        <dbReference type="ARBA" id="ARBA00022842"/>
    </source>
</evidence>
<evidence type="ECO:0000256" key="7">
    <source>
        <dbReference type="ARBA" id="ARBA00038093"/>
    </source>
</evidence>
<dbReference type="EC" id="3.1.-.-" evidence="8"/>
<keyword evidence="8" id="KW-0800">Toxin</keyword>
<dbReference type="AlphaFoldDB" id="A0A372INM8"/>
<keyword evidence="3 8" id="KW-0540">Nuclease</keyword>
<dbReference type="GO" id="GO:0004540">
    <property type="term" value="F:RNA nuclease activity"/>
    <property type="evidence" value="ECO:0007669"/>
    <property type="project" value="InterPro"/>
</dbReference>
<protein>
    <recommendedName>
        <fullName evidence="8">Ribonuclease VapC</fullName>
        <shortName evidence="8">RNase VapC</shortName>
        <ecNumber evidence="8">3.1.-.-</ecNumber>
    </recommendedName>
    <alternativeName>
        <fullName evidence="8">Toxin VapC</fullName>
    </alternativeName>
</protein>
<comment type="cofactor">
    <cofactor evidence="1 8">
        <name>Mg(2+)</name>
        <dbReference type="ChEBI" id="CHEBI:18420"/>
    </cofactor>
</comment>
<comment type="caution">
    <text evidence="10">The sequence shown here is derived from an EMBL/GenBank/DDBJ whole genome shotgun (WGS) entry which is preliminary data.</text>
</comment>
<comment type="similarity">
    <text evidence="7 8">Belongs to the PINc/VapC protein family.</text>
</comment>
<dbReference type="GO" id="GO:0000287">
    <property type="term" value="F:magnesium ion binding"/>
    <property type="evidence" value="ECO:0007669"/>
    <property type="project" value="UniProtKB-UniRule"/>
</dbReference>
<dbReference type="PANTHER" id="PTHR33653:SF1">
    <property type="entry name" value="RIBONUCLEASE VAPC2"/>
    <property type="match status" value="1"/>
</dbReference>
<dbReference type="HAMAP" id="MF_00265">
    <property type="entry name" value="VapC_Nob1"/>
    <property type="match status" value="1"/>
</dbReference>
<evidence type="ECO:0000256" key="8">
    <source>
        <dbReference type="HAMAP-Rule" id="MF_00265"/>
    </source>
</evidence>
<evidence type="ECO:0000256" key="5">
    <source>
        <dbReference type="ARBA" id="ARBA00022801"/>
    </source>
</evidence>
<evidence type="ECO:0000259" key="9">
    <source>
        <dbReference type="Pfam" id="PF01850"/>
    </source>
</evidence>
<dbReference type="Gene3D" id="3.40.50.1010">
    <property type="entry name" value="5'-nuclease"/>
    <property type="match status" value="1"/>
</dbReference>
<evidence type="ECO:0000256" key="2">
    <source>
        <dbReference type="ARBA" id="ARBA00022649"/>
    </source>
</evidence>
<comment type="function">
    <text evidence="8">Toxic component of a toxin-antitoxin (TA) system. An RNase.</text>
</comment>
<feature type="binding site" evidence="8">
    <location>
        <position position="6"/>
    </location>
    <ligand>
        <name>Mg(2+)</name>
        <dbReference type="ChEBI" id="CHEBI:18420"/>
    </ligand>
</feature>
<evidence type="ECO:0000313" key="10">
    <source>
        <dbReference type="EMBL" id="RFU16193.1"/>
    </source>
</evidence>
<dbReference type="GO" id="GO:0090729">
    <property type="term" value="F:toxin activity"/>
    <property type="evidence" value="ECO:0007669"/>
    <property type="project" value="UniProtKB-KW"/>
</dbReference>
<dbReference type="SUPFAM" id="SSF88723">
    <property type="entry name" value="PIN domain-like"/>
    <property type="match status" value="1"/>
</dbReference>
<dbReference type="GO" id="GO:0016787">
    <property type="term" value="F:hydrolase activity"/>
    <property type="evidence" value="ECO:0007669"/>
    <property type="project" value="UniProtKB-KW"/>
</dbReference>
<organism evidence="10 11">
    <name type="scientific">Paracidobacterium acidisoli</name>
    <dbReference type="NCBI Taxonomy" id="2303751"/>
    <lineage>
        <taxon>Bacteria</taxon>
        <taxon>Pseudomonadati</taxon>
        <taxon>Acidobacteriota</taxon>
        <taxon>Terriglobia</taxon>
        <taxon>Terriglobales</taxon>
        <taxon>Acidobacteriaceae</taxon>
        <taxon>Paracidobacterium</taxon>
    </lineage>
</organism>
<evidence type="ECO:0000256" key="1">
    <source>
        <dbReference type="ARBA" id="ARBA00001946"/>
    </source>
</evidence>
<keyword evidence="6 8" id="KW-0460">Magnesium</keyword>
<gene>
    <name evidence="8" type="primary">vapC</name>
    <name evidence="10" type="ORF">D0Y96_12335</name>
</gene>
<feature type="domain" description="PIN" evidence="9">
    <location>
        <begin position="3"/>
        <end position="119"/>
    </location>
</feature>
<reference evidence="10 11" key="1">
    <citation type="submission" date="2018-08" db="EMBL/GenBank/DDBJ databases">
        <title>Acidipila sp. 4G-K13, an acidobacterium isolated from forest soil.</title>
        <authorList>
            <person name="Gao Z.-H."/>
            <person name="Qiu L.-H."/>
        </authorList>
    </citation>
    <scope>NUCLEOTIDE SEQUENCE [LARGE SCALE GENOMIC DNA]</scope>
    <source>
        <strain evidence="10 11">4G-K13</strain>
    </source>
</reference>
<sequence length="136" mass="15093">MAIILDADVIIGGERGTFDLGRWVASRAEEQFEIAAITVAELRHGVERAAGRHRAQRRHYLETLLQVLPVIPYTEQTAYEHARLWAALESAGGMIGYYDLVVAATALERGSSVATFNRRHFTCVEGLTVIEPDRQG</sequence>
<evidence type="ECO:0000256" key="4">
    <source>
        <dbReference type="ARBA" id="ARBA00022723"/>
    </source>
</evidence>
<name>A0A372INM8_9BACT</name>
<proteinExistence type="inferred from homology"/>
<evidence type="ECO:0000256" key="3">
    <source>
        <dbReference type="ARBA" id="ARBA00022722"/>
    </source>
</evidence>
<evidence type="ECO:0000313" key="11">
    <source>
        <dbReference type="Proteomes" id="UP000264702"/>
    </source>
</evidence>
<dbReference type="InterPro" id="IPR002716">
    <property type="entry name" value="PIN_dom"/>
</dbReference>
<keyword evidence="5 8" id="KW-0378">Hydrolase</keyword>
<dbReference type="InterPro" id="IPR050556">
    <property type="entry name" value="Type_II_TA_system_RNase"/>
</dbReference>
<dbReference type="InterPro" id="IPR029060">
    <property type="entry name" value="PIN-like_dom_sf"/>
</dbReference>
<dbReference type="Pfam" id="PF01850">
    <property type="entry name" value="PIN"/>
    <property type="match status" value="1"/>
</dbReference>
<accession>A0A372INM8</accession>
<keyword evidence="11" id="KW-1185">Reference proteome</keyword>
<keyword evidence="4 8" id="KW-0479">Metal-binding</keyword>
<dbReference type="RefSeq" id="WP_117300296.1">
    <property type="nucleotide sequence ID" value="NZ_QVQT02000004.1"/>
</dbReference>